<keyword evidence="1" id="KW-0802">TPR repeat</keyword>
<dbReference type="InterPro" id="IPR019734">
    <property type="entry name" value="TPR_rpt"/>
</dbReference>
<dbReference type="SUPFAM" id="SSF48452">
    <property type="entry name" value="TPR-like"/>
    <property type="match status" value="1"/>
</dbReference>
<keyword evidence="2" id="KW-1133">Transmembrane helix</keyword>
<comment type="caution">
    <text evidence="3">The sequence shown here is derived from an EMBL/GenBank/DDBJ whole genome shotgun (WGS) entry which is preliminary data.</text>
</comment>
<dbReference type="Pfam" id="PF13174">
    <property type="entry name" value="TPR_6"/>
    <property type="match status" value="1"/>
</dbReference>
<dbReference type="PROSITE" id="PS50005">
    <property type="entry name" value="TPR"/>
    <property type="match status" value="1"/>
</dbReference>
<feature type="transmembrane region" description="Helical" evidence="2">
    <location>
        <begin position="36"/>
        <end position="56"/>
    </location>
</feature>
<evidence type="ECO:0000313" key="3">
    <source>
        <dbReference type="EMBL" id="HFI92008.1"/>
    </source>
</evidence>
<evidence type="ECO:0008006" key="4">
    <source>
        <dbReference type="Google" id="ProtNLM"/>
    </source>
</evidence>
<evidence type="ECO:0000256" key="2">
    <source>
        <dbReference type="SAM" id="Phobius"/>
    </source>
</evidence>
<dbReference type="InterPro" id="IPR011990">
    <property type="entry name" value="TPR-like_helical_dom_sf"/>
</dbReference>
<feature type="repeat" description="TPR" evidence="1">
    <location>
        <begin position="144"/>
        <end position="177"/>
    </location>
</feature>
<gene>
    <name evidence="3" type="ORF">ENS31_10860</name>
</gene>
<keyword evidence="2" id="KW-0812">Transmembrane</keyword>
<organism evidence="3">
    <name type="scientific">Ignavibacterium album</name>
    <dbReference type="NCBI Taxonomy" id="591197"/>
    <lineage>
        <taxon>Bacteria</taxon>
        <taxon>Pseudomonadati</taxon>
        <taxon>Ignavibacteriota</taxon>
        <taxon>Ignavibacteria</taxon>
        <taxon>Ignavibacteriales</taxon>
        <taxon>Ignavibacteriaceae</taxon>
        <taxon>Ignavibacterium</taxon>
    </lineage>
</organism>
<reference evidence="3" key="1">
    <citation type="journal article" date="2020" name="mSystems">
        <title>Genome- and Community-Level Interaction Insights into Carbon Utilization and Element Cycling Functions of Hydrothermarchaeota in Hydrothermal Sediment.</title>
        <authorList>
            <person name="Zhou Z."/>
            <person name="Liu Y."/>
            <person name="Xu W."/>
            <person name="Pan J."/>
            <person name="Luo Z.H."/>
            <person name="Li M."/>
        </authorList>
    </citation>
    <scope>NUCLEOTIDE SEQUENCE [LARGE SCALE GENOMIC DNA]</scope>
    <source>
        <strain evidence="3">SpSt-479</strain>
    </source>
</reference>
<name>A0A7V2ZL55_9BACT</name>
<accession>A0A7V2ZL55</accession>
<evidence type="ECO:0000256" key="1">
    <source>
        <dbReference type="PROSITE-ProRule" id="PRU00339"/>
    </source>
</evidence>
<dbReference type="AlphaFoldDB" id="A0A7V2ZL55"/>
<dbReference type="Gene3D" id="1.25.40.10">
    <property type="entry name" value="Tetratricopeptide repeat domain"/>
    <property type="match status" value="2"/>
</dbReference>
<proteinExistence type="predicted"/>
<protein>
    <recommendedName>
        <fullName evidence="4">Tetratricopeptide domain protein</fullName>
    </recommendedName>
</protein>
<keyword evidence="2" id="KW-0472">Membrane</keyword>
<sequence length="228" mass="25757">MLTKRKKLTKKEIKEDKLVEFYYKAQSYIEENKNKVFMYLGALAIVVVAIILFLNFRSSRNEEAGKLLSRVIDLYDQGAYLEAIEGKQGTNLVGLKKIVEDYGSTENGETAKIYLANAYSFLGQYEKAFELYKDYGGSNDIYKAAALAGQAGYYAGKGEYEKAADLFKKAANVSEINPSRPDYLLRAGINYMKAGQKDEAKALFQIIKDDYKTSTAFAQVDRYFTELN</sequence>
<dbReference type="EMBL" id="DSUJ01000008">
    <property type="protein sequence ID" value="HFI92008.1"/>
    <property type="molecule type" value="Genomic_DNA"/>
</dbReference>
<dbReference type="RefSeq" id="WP_304144260.1">
    <property type="nucleotide sequence ID" value="NZ_JAOAIE010000036.1"/>
</dbReference>